<sequence length="67" mass="6998">MDRISIYCGILLFAFAFMSFEIVSAGGGISIAPICEDDTPIPCESFVCPTGTSKILIGDQGLCCCGV</sequence>
<keyword evidence="1" id="KW-0732">Signal</keyword>
<proteinExistence type="predicted"/>
<gene>
    <name evidence="2" type="ORF">CLUMA_CG003074</name>
</gene>
<organism evidence="2 3">
    <name type="scientific">Clunio marinus</name>
    <dbReference type="NCBI Taxonomy" id="568069"/>
    <lineage>
        <taxon>Eukaryota</taxon>
        <taxon>Metazoa</taxon>
        <taxon>Ecdysozoa</taxon>
        <taxon>Arthropoda</taxon>
        <taxon>Hexapoda</taxon>
        <taxon>Insecta</taxon>
        <taxon>Pterygota</taxon>
        <taxon>Neoptera</taxon>
        <taxon>Endopterygota</taxon>
        <taxon>Diptera</taxon>
        <taxon>Nematocera</taxon>
        <taxon>Chironomoidea</taxon>
        <taxon>Chironomidae</taxon>
        <taxon>Clunio</taxon>
    </lineage>
</organism>
<dbReference type="AlphaFoldDB" id="A0A1J1HMY6"/>
<accession>A0A1J1HMY6</accession>
<dbReference type="EMBL" id="CVRI01000012">
    <property type="protein sequence ID" value="CRK89315.1"/>
    <property type="molecule type" value="Genomic_DNA"/>
</dbReference>
<name>A0A1J1HMY6_9DIPT</name>
<dbReference type="Proteomes" id="UP000183832">
    <property type="component" value="Unassembled WGS sequence"/>
</dbReference>
<evidence type="ECO:0000256" key="1">
    <source>
        <dbReference type="SAM" id="SignalP"/>
    </source>
</evidence>
<reference evidence="2 3" key="1">
    <citation type="submission" date="2015-04" db="EMBL/GenBank/DDBJ databases">
        <authorList>
            <person name="Syromyatnikov M.Y."/>
            <person name="Popov V.N."/>
        </authorList>
    </citation>
    <scope>NUCLEOTIDE SEQUENCE [LARGE SCALE GENOMIC DNA]</scope>
</reference>
<evidence type="ECO:0000313" key="2">
    <source>
        <dbReference type="EMBL" id="CRK89315.1"/>
    </source>
</evidence>
<feature type="chain" id="PRO_5012249884" evidence="1">
    <location>
        <begin position="26"/>
        <end position="67"/>
    </location>
</feature>
<evidence type="ECO:0000313" key="3">
    <source>
        <dbReference type="Proteomes" id="UP000183832"/>
    </source>
</evidence>
<keyword evidence="3" id="KW-1185">Reference proteome</keyword>
<feature type="signal peptide" evidence="1">
    <location>
        <begin position="1"/>
        <end position="25"/>
    </location>
</feature>
<protein>
    <submittedName>
        <fullName evidence="2">CLUMA_CG003074, isoform A</fullName>
    </submittedName>
</protein>